<accession>A0ABV2NTZ6</accession>
<dbReference type="Pfam" id="PF13604">
    <property type="entry name" value="AAA_30"/>
    <property type="match status" value="1"/>
</dbReference>
<reference evidence="4 5" key="1">
    <citation type="submission" date="2024-06" db="EMBL/GenBank/DDBJ databases">
        <title>Genomics of switchgrass bacterial isolates.</title>
        <authorList>
            <person name="Shade A."/>
        </authorList>
    </citation>
    <scope>NUCLEOTIDE SEQUENCE [LARGE SCALE GENOMIC DNA]</scope>
    <source>
        <strain evidence="4 5">PvP084</strain>
    </source>
</reference>
<dbReference type="EMBL" id="JBEPNW010000005">
    <property type="protein sequence ID" value="MET3869775.1"/>
    <property type="molecule type" value="Genomic_DNA"/>
</dbReference>
<dbReference type="InterPro" id="IPR050534">
    <property type="entry name" value="Coronavir_polyprotein_1ab"/>
</dbReference>
<dbReference type="PANTHER" id="PTHR43788:SF6">
    <property type="entry name" value="DNA HELICASE B"/>
    <property type="match status" value="1"/>
</dbReference>
<name>A0ABV2NTZ6_9HYPH</name>
<dbReference type="PANTHER" id="PTHR43788">
    <property type="entry name" value="DNA2/NAM7 HELICASE FAMILY MEMBER"/>
    <property type="match status" value="1"/>
</dbReference>
<keyword evidence="1" id="KW-0547">Nucleotide-binding</keyword>
<dbReference type="NCBIfam" id="NF041492">
    <property type="entry name" value="MobF"/>
    <property type="match status" value="1"/>
</dbReference>
<dbReference type="SUPFAM" id="SSF52540">
    <property type="entry name" value="P-loop containing nucleoside triphosphate hydrolases"/>
    <property type="match status" value="1"/>
</dbReference>
<evidence type="ECO:0000256" key="1">
    <source>
        <dbReference type="ARBA" id="ARBA00022741"/>
    </source>
</evidence>
<keyword evidence="5" id="KW-1185">Reference proteome</keyword>
<sequence length="977" mass="104810">MTASLHRLGAGAPAAAYYTNDSQREARPDRRDEYYLSDGGGVWWSSGETVVRHGAAIDAASFRDLCAGLAPATGRPLVRGAGPGHWAGVDCTMTPGKSVSVLWMAGTSEQRAAIEAAHRTAVERALSFVTAEGLITVRTGAGGTEQHRPQDLIVGRFDHYTTREGDPNIHTHCVFINVASAPANAGAGRYKSRTHLTIEPERLYAAQLAVGAAYRAALAEGLRERFGLQYREAGRGQWEIAGLPETLLAAFSKRSEQILAYAGAGASSAQREIAALATRRGKEELPTGPELEARWREELAACMIDPWLAAQHPERDAARAIDAERDPEREVPFDPPEIPGDGPVARAASALFRHESVVARKDLLQRALEVAGVVGLGVDAVEAELAQLEWDGTLLRLADAELVPDASTCWTSPSIAACEAAMLRAADRPLERTWITPEAVEDALTQAHYLSPEQGEAVRHAAGRDGVSLLQAGAGTGKTTTAAVLVAAAHGSGLRVIGLAPSWVAADELARSTGIPAQAIARWRHDQVRATGPDAAHRSDLPPQLDADTLVLVDEAGMVATRDLEAVLSAARAAGAKVVLVGDRRQLASVGGASALRVVAEVVGRSAVLEDVRRQTVDWQRAASVAMARGDAEAGLRAYVAEDRVELIAGVDAAQARVIAIWGEQRAAHGDDVLIVTRRNADAAALNVRVRAALRAEGRLGPDLITLPARDRVDKLVPLAIAVGDTLRFGESLSHLGLRNGNRARVEAITAEPEGGARLRLALEDGRVIEAAWSDLAQQPRFGRARPQPKIVHAYAGTVYAAQGRTCAATVMYLGAGTDAREVYVGLTRHRHEARVVIERDRPDALCRQRQADPRMPATDAMVLERLFREARTYREKANVADYAADRVAFVRDGLLGLRERVVPGIDVRRAARAARALREAAAWLGVERLIVPAWRVIDAYGRRLTRASTSATHALTARLARRLGHPDPERGRGIER</sequence>
<proteinExistence type="predicted"/>
<dbReference type="Gene3D" id="2.30.30.940">
    <property type="match status" value="1"/>
</dbReference>
<dbReference type="Pfam" id="PF08751">
    <property type="entry name" value="TrwC"/>
    <property type="match status" value="1"/>
</dbReference>
<dbReference type="Gene3D" id="3.40.50.300">
    <property type="entry name" value="P-loop containing nucleotide triphosphate hydrolases"/>
    <property type="match status" value="2"/>
</dbReference>
<gene>
    <name evidence="4" type="ORF">ABIC20_007160</name>
</gene>
<evidence type="ECO:0000259" key="3">
    <source>
        <dbReference type="Pfam" id="PF08751"/>
    </source>
</evidence>
<comment type="caution">
    <text evidence="4">The sequence shown here is derived from an EMBL/GenBank/DDBJ whole genome shotgun (WGS) entry which is preliminary data.</text>
</comment>
<dbReference type="RefSeq" id="WP_209651400.1">
    <property type="nucleotide sequence ID" value="NZ_JBEPNV010000003.1"/>
</dbReference>
<feature type="domain" description="TrwC relaxase" evidence="3">
    <location>
        <begin position="14"/>
        <end position="301"/>
    </location>
</feature>
<evidence type="ECO:0000256" key="2">
    <source>
        <dbReference type="ARBA" id="ARBA00022840"/>
    </source>
</evidence>
<protein>
    <submittedName>
        <fullName evidence="4">Conjugative relaxase-like TrwC/TraI family protein</fullName>
    </submittedName>
</protein>
<keyword evidence="2" id="KW-0067">ATP-binding</keyword>
<evidence type="ECO:0000313" key="4">
    <source>
        <dbReference type="EMBL" id="MET3869775.1"/>
    </source>
</evidence>
<dbReference type="Proteomes" id="UP001549119">
    <property type="component" value="Unassembled WGS sequence"/>
</dbReference>
<dbReference type="InterPro" id="IPR014862">
    <property type="entry name" value="TrwC"/>
</dbReference>
<dbReference type="InterPro" id="IPR027417">
    <property type="entry name" value="P-loop_NTPase"/>
</dbReference>
<evidence type="ECO:0000313" key="5">
    <source>
        <dbReference type="Proteomes" id="UP001549119"/>
    </source>
</evidence>
<dbReference type="SUPFAM" id="SSF55464">
    <property type="entry name" value="Origin of replication-binding domain, RBD-like"/>
    <property type="match status" value="1"/>
</dbReference>
<organism evidence="4 5">
    <name type="scientific">Methylobacterium radiotolerans</name>
    <dbReference type="NCBI Taxonomy" id="31998"/>
    <lineage>
        <taxon>Bacteria</taxon>
        <taxon>Pseudomonadati</taxon>
        <taxon>Pseudomonadota</taxon>
        <taxon>Alphaproteobacteria</taxon>
        <taxon>Hyphomicrobiales</taxon>
        <taxon>Methylobacteriaceae</taxon>
        <taxon>Methylobacterium</taxon>
    </lineage>
</organism>